<dbReference type="NCBIfam" id="NF003810">
    <property type="entry name" value="PRK05399.1"/>
    <property type="match status" value="1"/>
</dbReference>
<evidence type="ECO:0000256" key="10">
    <source>
        <dbReference type="RuleBase" id="RU003756"/>
    </source>
</evidence>
<dbReference type="Pfam" id="PF00488">
    <property type="entry name" value="MutS_V"/>
    <property type="match status" value="1"/>
</dbReference>
<reference evidence="12 13" key="1">
    <citation type="submission" date="2019-04" db="EMBL/GenBank/DDBJ databases">
        <title>Rhizobium terrae sp. nov., isolated from a paddy soil.</title>
        <authorList>
            <person name="Lin S.-Y."/>
            <person name="Hameed A."/>
            <person name="Huang H.-I."/>
            <person name="Young C.-C."/>
        </authorList>
    </citation>
    <scope>NUCLEOTIDE SEQUENCE [LARGE SCALE GENOMIC DNA]</scope>
    <source>
        <strain evidence="12 13">CC-HIH110</strain>
    </source>
</reference>
<dbReference type="GO" id="GO:0005524">
    <property type="term" value="F:ATP binding"/>
    <property type="evidence" value="ECO:0007669"/>
    <property type="project" value="UniProtKB-UniRule"/>
</dbReference>
<keyword evidence="6 9" id="KW-0238">DNA-binding</keyword>
<dbReference type="InterPro" id="IPR017261">
    <property type="entry name" value="DNA_mismatch_repair_MutS/MSH"/>
</dbReference>
<name>A0A4S3ZNP8_9HYPH</name>
<dbReference type="PANTHER" id="PTHR11361:SF34">
    <property type="entry name" value="DNA MISMATCH REPAIR PROTEIN MSH1, MITOCHONDRIAL"/>
    <property type="match status" value="1"/>
</dbReference>
<evidence type="ECO:0000313" key="12">
    <source>
        <dbReference type="EMBL" id="THF47079.1"/>
    </source>
</evidence>
<dbReference type="InterPro" id="IPR007695">
    <property type="entry name" value="DNA_mismatch_repair_MutS-lik_N"/>
</dbReference>
<evidence type="ECO:0000256" key="8">
    <source>
        <dbReference type="ARBA" id="ARBA00024647"/>
    </source>
</evidence>
<proteinExistence type="inferred from homology"/>
<dbReference type="InterPro" id="IPR036187">
    <property type="entry name" value="DNA_mismatch_repair_MutS_sf"/>
</dbReference>
<keyword evidence="5 9" id="KW-0067">ATP-binding</keyword>
<comment type="function">
    <text evidence="8 9">This protein is involved in the repair of mismatches in DNA. It is possible that it carries out the mismatch recognition step. This protein has a weak ATPase activity.</text>
</comment>
<feature type="domain" description="DNA mismatch repair proteins mutS family" evidence="11">
    <location>
        <begin position="719"/>
        <end position="735"/>
    </location>
</feature>
<dbReference type="GO" id="GO:0030983">
    <property type="term" value="F:mismatched DNA binding"/>
    <property type="evidence" value="ECO:0007669"/>
    <property type="project" value="InterPro"/>
</dbReference>
<dbReference type="Pfam" id="PF05188">
    <property type="entry name" value="MutS_II"/>
    <property type="match status" value="1"/>
</dbReference>
<dbReference type="PIRSF" id="PIRSF037677">
    <property type="entry name" value="DNA_mis_repair_Msh6"/>
    <property type="match status" value="1"/>
</dbReference>
<dbReference type="GO" id="GO:0003684">
    <property type="term" value="F:damaged DNA binding"/>
    <property type="evidence" value="ECO:0007669"/>
    <property type="project" value="UniProtKB-UniRule"/>
</dbReference>
<dbReference type="InterPro" id="IPR027417">
    <property type="entry name" value="P-loop_NTPase"/>
</dbReference>
<dbReference type="InterPro" id="IPR016151">
    <property type="entry name" value="DNA_mismatch_repair_MutS_N"/>
</dbReference>
<evidence type="ECO:0000313" key="13">
    <source>
        <dbReference type="Proteomes" id="UP000310754"/>
    </source>
</evidence>
<sequence length="894" mass="97571">MLTSEESRATATPMMEQYIEIKANNPGSLLFYRMGDFYELFFEDAVDASRALGITLTKRGQHLGHDIPMCGVPVHAADDYLQKLIALGFRVAVCEQQEDPAEAKKRGSKSVVKRGVVRLVTPGTLTEEKLLSPSETNYLMALARVRGGAEELALAWIDISTGVFRLAETNATRLLADIFRIDPREVIVADNLMQDPELKPAFDVLGRVVVPQPAILFDSASAEGRITRYFDVQTLDGFGSFSRPELAAAAAAIAYVEKTQISERPPLGLPERQSSSSTMFIDAATRGNLELVKTLSGQREGSLLNALDRTITGGGARLMAERLMSPLTDVEVIADRQDSVAYFLTDNFLTERLRELLKRAPDMPRALSRLALDRGGPRDLAAIRQGLVTAAEAASLMRGAILPTELANALTDLELLSPSLEYLLSSMLADELPLLKRDGGFLKEGADEALDEVRALRDQSRRVIAGLQLQYSEETGVKSLKIKHNNVLGYFIEVTANNAGPLTEGEAKARFIHRQSMANAMRFTTTELADLESRIANAGGQALEIELAAFERMRLAVVTEADAIKKAAKALSVMDVAAGLAILAEEQGYCRPLVDDSRMFAIVAGRHPVVEQALRKQAASPFIANNCDLSPKSGQKGGAIWMLTGPNMGGKSTFLRQNALIAILAQMGSFVPAGSAHIGIVDRLFSRVGASDDLARGRSTFMVEMVETAAILNQAGEKSLVILDEIGRGTATFDGLSIAWATVEHLHEVNRCRSLFATHFHELTALSEKLDRLSNVTMMVKEWQGDVIFLHEVGPGAADRSYGIQVARLAGLPALVVERARNVLNQLEETDRKNPASQLIDDLPLFQATMRRESAQVPHVSVVEESLRKLDLDELTPRQAMDALYELKKQLGKS</sequence>
<dbReference type="NCBIfam" id="TIGR01070">
    <property type="entry name" value="mutS1"/>
    <property type="match status" value="1"/>
</dbReference>
<evidence type="ECO:0000259" key="11">
    <source>
        <dbReference type="PROSITE" id="PS00486"/>
    </source>
</evidence>
<keyword evidence="7 9" id="KW-0234">DNA repair</keyword>
<dbReference type="Gene3D" id="6.10.140.430">
    <property type="match status" value="1"/>
</dbReference>
<evidence type="ECO:0000256" key="3">
    <source>
        <dbReference type="ARBA" id="ARBA00022741"/>
    </source>
</evidence>
<dbReference type="Proteomes" id="UP000310754">
    <property type="component" value="Unassembled WGS sequence"/>
</dbReference>
<keyword evidence="3 9" id="KW-0547">Nucleotide-binding</keyword>
<dbReference type="InterPro" id="IPR007861">
    <property type="entry name" value="DNA_mismatch_repair_MutS_clamp"/>
</dbReference>
<dbReference type="SUPFAM" id="SSF48334">
    <property type="entry name" value="DNA repair protein MutS, domain III"/>
    <property type="match status" value="1"/>
</dbReference>
<evidence type="ECO:0000256" key="1">
    <source>
        <dbReference type="ARBA" id="ARBA00006271"/>
    </source>
</evidence>
<dbReference type="Pfam" id="PF01624">
    <property type="entry name" value="MutS_I"/>
    <property type="match status" value="1"/>
</dbReference>
<keyword evidence="13" id="KW-1185">Reference proteome</keyword>
<dbReference type="SMART" id="SM00533">
    <property type="entry name" value="MUTSd"/>
    <property type="match status" value="1"/>
</dbReference>
<evidence type="ECO:0000256" key="4">
    <source>
        <dbReference type="ARBA" id="ARBA00022763"/>
    </source>
</evidence>
<keyword evidence="4 9" id="KW-0227">DNA damage</keyword>
<dbReference type="Gene3D" id="3.30.420.110">
    <property type="entry name" value="MutS, connector domain"/>
    <property type="match status" value="1"/>
</dbReference>
<dbReference type="HAMAP" id="MF_00096">
    <property type="entry name" value="MutS"/>
    <property type="match status" value="1"/>
</dbReference>
<dbReference type="Gene3D" id="3.40.50.300">
    <property type="entry name" value="P-loop containing nucleotide triphosphate hydrolases"/>
    <property type="match status" value="1"/>
</dbReference>
<dbReference type="Pfam" id="PF05190">
    <property type="entry name" value="MutS_IV"/>
    <property type="match status" value="1"/>
</dbReference>
<comment type="caution">
    <text evidence="12">The sequence shown here is derived from an EMBL/GenBank/DDBJ whole genome shotgun (WGS) entry which is preliminary data.</text>
</comment>
<evidence type="ECO:0000256" key="9">
    <source>
        <dbReference type="HAMAP-Rule" id="MF_00096"/>
    </source>
</evidence>
<dbReference type="RefSeq" id="WP_190237221.1">
    <property type="nucleotide sequence ID" value="NZ_SSOA01000017.1"/>
</dbReference>
<dbReference type="InterPro" id="IPR036678">
    <property type="entry name" value="MutS_con_dom_sf"/>
</dbReference>
<dbReference type="InterPro" id="IPR000432">
    <property type="entry name" value="DNA_mismatch_repair_MutS_C"/>
</dbReference>
<dbReference type="PROSITE" id="PS00486">
    <property type="entry name" value="DNA_MISMATCH_REPAIR_2"/>
    <property type="match status" value="1"/>
</dbReference>
<dbReference type="InterPro" id="IPR007696">
    <property type="entry name" value="DNA_mismatch_repair_MutS_core"/>
</dbReference>
<dbReference type="EMBL" id="SSOA01000017">
    <property type="protein sequence ID" value="THF47079.1"/>
    <property type="molecule type" value="Genomic_DNA"/>
</dbReference>
<dbReference type="Gene3D" id="1.10.1420.10">
    <property type="match status" value="2"/>
</dbReference>
<dbReference type="SUPFAM" id="SSF55271">
    <property type="entry name" value="DNA repair protein MutS, domain I"/>
    <property type="match status" value="1"/>
</dbReference>
<dbReference type="GO" id="GO:0006298">
    <property type="term" value="P:mismatch repair"/>
    <property type="evidence" value="ECO:0007669"/>
    <property type="project" value="UniProtKB-UniRule"/>
</dbReference>
<evidence type="ECO:0000256" key="6">
    <source>
        <dbReference type="ARBA" id="ARBA00023125"/>
    </source>
</evidence>
<dbReference type="GO" id="GO:0140664">
    <property type="term" value="F:ATP-dependent DNA damage sensor activity"/>
    <property type="evidence" value="ECO:0007669"/>
    <property type="project" value="InterPro"/>
</dbReference>
<dbReference type="InterPro" id="IPR007860">
    <property type="entry name" value="DNA_mmatch_repair_MutS_con_dom"/>
</dbReference>
<feature type="binding site" evidence="9">
    <location>
        <begin position="645"/>
        <end position="652"/>
    </location>
    <ligand>
        <name>ATP</name>
        <dbReference type="ChEBI" id="CHEBI:30616"/>
    </ligand>
</feature>
<accession>A0A4S3ZNP8</accession>
<evidence type="ECO:0000256" key="7">
    <source>
        <dbReference type="ARBA" id="ARBA00023204"/>
    </source>
</evidence>
<dbReference type="InterPro" id="IPR005748">
    <property type="entry name" value="DNA_mismatch_repair_MutS"/>
</dbReference>
<dbReference type="Gene3D" id="3.40.1170.10">
    <property type="entry name" value="DNA repair protein MutS, domain I"/>
    <property type="match status" value="1"/>
</dbReference>
<gene>
    <name evidence="9 12" type="primary">mutS</name>
    <name evidence="12" type="ORF">E6C51_19355</name>
</gene>
<dbReference type="AlphaFoldDB" id="A0A4S3ZNP8"/>
<dbReference type="SUPFAM" id="SSF52540">
    <property type="entry name" value="P-loop containing nucleoside triphosphate hydrolases"/>
    <property type="match status" value="1"/>
</dbReference>
<dbReference type="CDD" id="cd03284">
    <property type="entry name" value="ABC_MutS1"/>
    <property type="match status" value="1"/>
</dbReference>
<dbReference type="SUPFAM" id="SSF53150">
    <property type="entry name" value="DNA repair protein MutS, domain II"/>
    <property type="match status" value="1"/>
</dbReference>
<protein>
    <recommendedName>
        <fullName evidence="2 9">DNA mismatch repair protein MutS</fullName>
    </recommendedName>
</protein>
<evidence type="ECO:0000256" key="2">
    <source>
        <dbReference type="ARBA" id="ARBA00021982"/>
    </source>
</evidence>
<dbReference type="SMART" id="SM00534">
    <property type="entry name" value="MUTSac"/>
    <property type="match status" value="1"/>
</dbReference>
<dbReference type="Pfam" id="PF05192">
    <property type="entry name" value="MutS_III"/>
    <property type="match status" value="1"/>
</dbReference>
<dbReference type="GO" id="GO:0005829">
    <property type="term" value="C:cytosol"/>
    <property type="evidence" value="ECO:0007669"/>
    <property type="project" value="TreeGrafter"/>
</dbReference>
<dbReference type="InterPro" id="IPR045076">
    <property type="entry name" value="MutS"/>
</dbReference>
<dbReference type="FunFam" id="3.40.50.300:FF:000870">
    <property type="entry name" value="MutS protein homolog 4"/>
    <property type="match status" value="1"/>
</dbReference>
<dbReference type="PANTHER" id="PTHR11361">
    <property type="entry name" value="DNA MISMATCH REPAIR PROTEIN MUTS FAMILY MEMBER"/>
    <property type="match status" value="1"/>
</dbReference>
<dbReference type="FunFam" id="3.40.1170.10:FF:000001">
    <property type="entry name" value="DNA mismatch repair protein MutS"/>
    <property type="match status" value="1"/>
</dbReference>
<organism evidence="12 13">
    <name type="scientific">Allorhizobium terrae</name>
    <dbReference type="NCBI Taxonomy" id="1848972"/>
    <lineage>
        <taxon>Bacteria</taxon>
        <taxon>Pseudomonadati</taxon>
        <taxon>Pseudomonadota</taxon>
        <taxon>Alphaproteobacteria</taxon>
        <taxon>Hyphomicrobiales</taxon>
        <taxon>Rhizobiaceae</taxon>
        <taxon>Rhizobium/Agrobacterium group</taxon>
        <taxon>Allorhizobium</taxon>
    </lineage>
</organism>
<comment type="similarity">
    <text evidence="1 9 10">Belongs to the DNA mismatch repair MutS family.</text>
</comment>
<evidence type="ECO:0000256" key="5">
    <source>
        <dbReference type="ARBA" id="ARBA00022840"/>
    </source>
</evidence>